<dbReference type="GO" id="GO:0015171">
    <property type="term" value="F:amino acid transmembrane transporter activity"/>
    <property type="evidence" value="ECO:0007669"/>
    <property type="project" value="TreeGrafter"/>
</dbReference>
<evidence type="ECO:0000256" key="1">
    <source>
        <dbReference type="ARBA" id="ARBA00004651"/>
    </source>
</evidence>
<comment type="caution">
    <text evidence="7">The sequence shown here is derived from an EMBL/GenBank/DDBJ whole genome shotgun (WGS) entry which is preliminary data.</text>
</comment>
<dbReference type="AlphaFoldDB" id="A0A495D1W2"/>
<sequence>MDMAVFASLVTFVVIMSATPGPNNIMMMSSSALFGVRATLPHWLGVNIGFNLLLVASVFGLGELIERFPVMLDVVRIGGSLWLAWMAWKFTHAGWAIGRAGSRAATAKVDRSRPFRSWEAALFQAINPKAILMTVSTAGAYVALADTPIERVGIFVTAFVLFGAPCGLLWIFVGGGLKRLLAEGASARWLNYAIAGILIFTIWLILSA</sequence>
<dbReference type="GO" id="GO:0033228">
    <property type="term" value="P:cysteine export across plasma membrane"/>
    <property type="evidence" value="ECO:0007669"/>
    <property type="project" value="TreeGrafter"/>
</dbReference>
<organism evidence="7 8">
    <name type="scientific">Maricaulis maris</name>
    <dbReference type="NCBI Taxonomy" id="74318"/>
    <lineage>
        <taxon>Bacteria</taxon>
        <taxon>Pseudomonadati</taxon>
        <taxon>Pseudomonadota</taxon>
        <taxon>Alphaproteobacteria</taxon>
        <taxon>Maricaulales</taxon>
        <taxon>Maricaulaceae</taxon>
        <taxon>Maricaulis</taxon>
    </lineage>
</organism>
<evidence type="ECO:0000256" key="6">
    <source>
        <dbReference type="SAM" id="Phobius"/>
    </source>
</evidence>
<feature type="transmembrane region" description="Helical" evidence="6">
    <location>
        <begin position="68"/>
        <end position="88"/>
    </location>
</feature>
<dbReference type="Pfam" id="PF01810">
    <property type="entry name" value="LysE"/>
    <property type="match status" value="1"/>
</dbReference>
<feature type="transmembrane region" description="Helical" evidence="6">
    <location>
        <begin position="154"/>
        <end position="177"/>
    </location>
</feature>
<evidence type="ECO:0000256" key="5">
    <source>
        <dbReference type="ARBA" id="ARBA00023136"/>
    </source>
</evidence>
<name>A0A495D1W2_9PROT</name>
<dbReference type="GO" id="GO:0005886">
    <property type="term" value="C:plasma membrane"/>
    <property type="evidence" value="ECO:0007669"/>
    <property type="project" value="UniProtKB-SubCell"/>
</dbReference>
<dbReference type="Proteomes" id="UP000273675">
    <property type="component" value="Unassembled WGS sequence"/>
</dbReference>
<feature type="transmembrane region" description="Helical" evidence="6">
    <location>
        <begin position="42"/>
        <end position="61"/>
    </location>
</feature>
<comment type="subcellular location">
    <subcellularLocation>
        <location evidence="1">Cell membrane</location>
        <topology evidence="1">Multi-pass membrane protein</topology>
    </subcellularLocation>
</comment>
<feature type="transmembrane region" description="Helical" evidence="6">
    <location>
        <begin position="189"/>
        <end position="206"/>
    </location>
</feature>
<evidence type="ECO:0000256" key="2">
    <source>
        <dbReference type="ARBA" id="ARBA00022475"/>
    </source>
</evidence>
<dbReference type="PANTHER" id="PTHR30086">
    <property type="entry name" value="ARGININE EXPORTER PROTEIN ARGO"/>
    <property type="match status" value="1"/>
</dbReference>
<dbReference type="RefSeq" id="WP_121212035.1">
    <property type="nucleotide sequence ID" value="NZ_RBIM01000006.1"/>
</dbReference>
<evidence type="ECO:0000256" key="3">
    <source>
        <dbReference type="ARBA" id="ARBA00022692"/>
    </source>
</evidence>
<keyword evidence="3 6" id="KW-0812">Transmembrane</keyword>
<keyword evidence="5 6" id="KW-0472">Membrane</keyword>
<keyword evidence="4 6" id="KW-1133">Transmembrane helix</keyword>
<evidence type="ECO:0000313" key="8">
    <source>
        <dbReference type="Proteomes" id="UP000273675"/>
    </source>
</evidence>
<protein>
    <submittedName>
        <fullName evidence="7">Threonine/homoserine/homoserine lactone efflux protein</fullName>
    </submittedName>
</protein>
<accession>A0A495D1W2</accession>
<dbReference type="EMBL" id="RBIM01000006">
    <property type="protein sequence ID" value="RKQ95526.1"/>
    <property type="molecule type" value="Genomic_DNA"/>
</dbReference>
<evidence type="ECO:0000256" key="4">
    <source>
        <dbReference type="ARBA" id="ARBA00022989"/>
    </source>
</evidence>
<evidence type="ECO:0000313" key="7">
    <source>
        <dbReference type="EMBL" id="RKQ95526.1"/>
    </source>
</evidence>
<dbReference type="OrthoDB" id="9812084at2"/>
<reference evidence="7 8" key="1">
    <citation type="submission" date="2018-10" db="EMBL/GenBank/DDBJ databases">
        <title>Genomic Encyclopedia of Type Strains, Phase IV (KMG-IV): sequencing the most valuable type-strain genomes for metagenomic binning, comparative biology and taxonomic classification.</title>
        <authorList>
            <person name="Goeker M."/>
        </authorList>
    </citation>
    <scope>NUCLEOTIDE SEQUENCE [LARGE SCALE GENOMIC DNA]</scope>
    <source>
        <strain evidence="7 8">DSM 4734</strain>
    </source>
</reference>
<gene>
    <name evidence="7" type="ORF">C7435_2629</name>
</gene>
<dbReference type="InterPro" id="IPR001123">
    <property type="entry name" value="LeuE-type"/>
</dbReference>
<keyword evidence="2" id="KW-1003">Cell membrane</keyword>
<dbReference type="PANTHER" id="PTHR30086:SF20">
    <property type="entry name" value="ARGININE EXPORTER PROTEIN ARGO-RELATED"/>
    <property type="match status" value="1"/>
</dbReference>
<proteinExistence type="predicted"/>